<dbReference type="GO" id="GO:0004789">
    <property type="term" value="F:thiamine-phosphate diphosphorylase activity"/>
    <property type="evidence" value="ECO:0007669"/>
    <property type="project" value="TreeGrafter"/>
</dbReference>
<dbReference type="CDD" id="cd00564">
    <property type="entry name" value="TMP_TenI"/>
    <property type="match status" value="1"/>
</dbReference>
<dbReference type="RefSeq" id="WP_154309171.1">
    <property type="nucleotide sequence ID" value="NZ_WKKI01000042.1"/>
</dbReference>
<evidence type="ECO:0000259" key="3">
    <source>
        <dbReference type="Pfam" id="PF02581"/>
    </source>
</evidence>
<dbReference type="Pfam" id="PF02581">
    <property type="entry name" value="TMP-TENI"/>
    <property type="match status" value="1"/>
</dbReference>
<comment type="caution">
    <text evidence="4">The sequence shown here is derived from an EMBL/GenBank/DDBJ whole genome shotgun (WGS) entry which is preliminary data.</text>
</comment>
<dbReference type="NCBIfam" id="NF005819">
    <property type="entry name" value="PRK07695.1"/>
    <property type="match status" value="1"/>
</dbReference>
<keyword evidence="2" id="KW-0784">Thiamine biosynthesis</keyword>
<dbReference type="SUPFAM" id="SSF51391">
    <property type="entry name" value="Thiamin phosphate synthase"/>
    <property type="match status" value="1"/>
</dbReference>
<dbReference type="InterPro" id="IPR036206">
    <property type="entry name" value="ThiamineP_synth_sf"/>
</dbReference>
<dbReference type="OrthoDB" id="9815348at2"/>
<keyword evidence="5" id="KW-1185">Reference proteome</keyword>
<gene>
    <name evidence="4" type="primary">tenI</name>
    <name evidence="4" type="ORF">GJU40_16330</name>
</gene>
<evidence type="ECO:0000256" key="2">
    <source>
        <dbReference type="ARBA" id="ARBA00022977"/>
    </source>
</evidence>
<dbReference type="GO" id="GO:0009228">
    <property type="term" value="P:thiamine biosynthetic process"/>
    <property type="evidence" value="ECO:0007669"/>
    <property type="project" value="UniProtKB-KW"/>
</dbReference>
<dbReference type="InterPro" id="IPR022998">
    <property type="entry name" value="ThiamineP_synth_TenI"/>
</dbReference>
<dbReference type="GO" id="GO:0005737">
    <property type="term" value="C:cytoplasm"/>
    <property type="evidence" value="ECO:0007669"/>
    <property type="project" value="TreeGrafter"/>
</dbReference>
<dbReference type="Proteomes" id="UP000448867">
    <property type="component" value="Unassembled WGS sequence"/>
</dbReference>
<dbReference type="PANTHER" id="PTHR20857">
    <property type="entry name" value="THIAMINE-PHOSPHATE PYROPHOSPHORYLASE"/>
    <property type="match status" value="1"/>
</dbReference>
<organism evidence="4 5">
    <name type="scientific">Metabacillus lacus</name>
    <dbReference type="NCBI Taxonomy" id="1983721"/>
    <lineage>
        <taxon>Bacteria</taxon>
        <taxon>Bacillati</taxon>
        <taxon>Bacillota</taxon>
        <taxon>Bacilli</taxon>
        <taxon>Bacillales</taxon>
        <taxon>Bacillaceae</taxon>
        <taxon>Metabacillus</taxon>
    </lineage>
</organism>
<name>A0A7X2J1T6_9BACI</name>
<feature type="domain" description="Thiamine phosphate synthase/TenI" evidence="3">
    <location>
        <begin position="4"/>
        <end position="178"/>
    </location>
</feature>
<sequence>MKLHVITDGKKSIKELAEIILSIHNEIDYIHIRERGKSAGELSKLLFTLNELDVPSGKLIMNDRLDVALLHGLRGIQLPHHSFSPEQVRQMVPHMKIGSSVHSMKEAEAAEKAGADYLLFGHIYSTGSKENIQPRGLKQLMELSSAVEIPVVAIGGISPEKIKEVKAAGADGIAVMSYVFSAGNPSKAVQSLREEMEKLEQQSYI</sequence>
<dbReference type="Gene3D" id="3.20.20.70">
    <property type="entry name" value="Aldolase class I"/>
    <property type="match status" value="1"/>
</dbReference>
<dbReference type="PANTHER" id="PTHR20857:SF22">
    <property type="entry name" value="THIAZOLE TAUTOMERASE"/>
    <property type="match status" value="1"/>
</dbReference>
<dbReference type="AlphaFoldDB" id="A0A7X2J1T6"/>
<protein>
    <submittedName>
        <fullName evidence="4">Thiazole tautomerase TenI</fullName>
    </submittedName>
</protein>
<evidence type="ECO:0000313" key="4">
    <source>
        <dbReference type="EMBL" id="MRX73709.1"/>
    </source>
</evidence>
<accession>A0A7X2J1T6</accession>
<proteinExistence type="predicted"/>
<dbReference type="InterPro" id="IPR013785">
    <property type="entry name" value="Aldolase_TIM"/>
</dbReference>
<dbReference type="EMBL" id="WKKI01000042">
    <property type="protein sequence ID" value="MRX73709.1"/>
    <property type="molecule type" value="Genomic_DNA"/>
</dbReference>
<evidence type="ECO:0000256" key="1">
    <source>
        <dbReference type="ARBA" id="ARBA00004948"/>
    </source>
</evidence>
<comment type="pathway">
    <text evidence="1">Cofactor biosynthesis; thiamine diphosphate biosynthesis.</text>
</comment>
<reference evidence="4 5" key="1">
    <citation type="submission" date="2019-11" db="EMBL/GenBank/DDBJ databases">
        <title>Bacillus lacus genome.</title>
        <authorList>
            <person name="Allen C.J."/>
            <person name="Newman J.D."/>
        </authorList>
    </citation>
    <scope>NUCLEOTIDE SEQUENCE [LARGE SCALE GENOMIC DNA]</scope>
    <source>
        <strain evidence="4 5">KCTC 33946</strain>
    </source>
</reference>
<evidence type="ECO:0000313" key="5">
    <source>
        <dbReference type="Proteomes" id="UP000448867"/>
    </source>
</evidence>